<organism evidence="7 8">
    <name type="scientific">Candidatus Corynebacterium gallistercoris</name>
    <dbReference type="NCBI Taxonomy" id="2838530"/>
    <lineage>
        <taxon>Bacteria</taxon>
        <taxon>Bacillati</taxon>
        <taxon>Actinomycetota</taxon>
        <taxon>Actinomycetes</taxon>
        <taxon>Mycobacteriales</taxon>
        <taxon>Corynebacteriaceae</taxon>
        <taxon>Corynebacterium</taxon>
    </lineage>
</organism>
<feature type="transmembrane region" description="Helical" evidence="5">
    <location>
        <begin position="115"/>
        <end position="140"/>
    </location>
</feature>
<gene>
    <name evidence="7" type="ORF">H9867_04755</name>
</gene>
<sequence>MLNVIRSESIKLRSTKAIWWTSALIVLFSLAWALLMGLASSSGIKSAQESNDPELYASLVAGVNNDGALAGYLFFGLMVVMIQGVMLVTSEYGTNTSKTTLLATPTRWQVPLAKYVVYGVIASVLSLISAVGSILMFRWSLSWGLDDEELLSRVSFSGDAWTVIGLIVLYTVLTVGVAIGVGYLVRHTAGAIATLLLWNLVIEGALVPMLPKVRDWLPPYMPFNNATHAVRLNDVADAPWGHTGSMVYFAAWALVIFLAGLIVLKKRDA</sequence>
<keyword evidence="2 5" id="KW-0812">Transmembrane</keyword>
<reference evidence="7" key="2">
    <citation type="submission" date="2021-04" db="EMBL/GenBank/DDBJ databases">
        <authorList>
            <person name="Gilroy R."/>
        </authorList>
    </citation>
    <scope>NUCLEOTIDE SEQUENCE</scope>
    <source>
        <strain evidence="7">4376</strain>
    </source>
</reference>
<evidence type="ECO:0000313" key="7">
    <source>
        <dbReference type="EMBL" id="HIW95777.1"/>
    </source>
</evidence>
<evidence type="ECO:0000256" key="4">
    <source>
        <dbReference type="ARBA" id="ARBA00023136"/>
    </source>
</evidence>
<dbReference type="Proteomes" id="UP000824189">
    <property type="component" value="Unassembled WGS sequence"/>
</dbReference>
<dbReference type="PANTHER" id="PTHR37305">
    <property type="entry name" value="INTEGRAL MEMBRANE PROTEIN-RELATED"/>
    <property type="match status" value="1"/>
</dbReference>
<keyword evidence="3 5" id="KW-1133">Transmembrane helix</keyword>
<evidence type="ECO:0000256" key="1">
    <source>
        <dbReference type="ARBA" id="ARBA00004141"/>
    </source>
</evidence>
<feature type="domain" description="ABC-2 type transporter transmembrane" evidence="6">
    <location>
        <begin position="68"/>
        <end position="261"/>
    </location>
</feature>
<comment type="subcellular location">
    <subcellularLocation>
        <location evidence="1">Membrane</location>
        <topology evidence="1">Multi-pass membrane protein</topology>
    </subcellularLocation>
</comment>
<protein>
    <submittedName>
        <fullName evidence="7">ABC transporter permease</fullName>
    </submittedName>
</protein>
<evidence type="ECO:0000256" key="2">
    <source>
        <dbReference type="ARBA" id="ARBA00022692"/>
    </source>
</evidence>
<evidence type="ECO:0000259" key="6">
    <source>
        <dbReference type="Pfam" id="PF12698"/>
    </source>
</evidence>
<reference evidence="7" key="1">
    <citation type="journal article" date="2021" name="PeerJ">
        <title>Extensive microbial diversity within the chicken gut microbiome revealed by metagenomics and culture.</title>
        <authorList>
            <person name="Gilroy R."/>
            <person name="Ravi A."/>
            <person name="Getino M."/>
            <person name="Pursley I."/>
            <person name="Horton D.L."/>
            <person name="Alikhan N.F."/>
            <person name="Baker D."/>
            <person name="Gharbi K."/>
            <person name="Hall N."/>
            <person name="Watson M."/>
            <person name="Adriaenssens E.M."/>
            <person name="Foster-Nyarko E."/>
            <person name="Jarju S."/>
            <person name="Secka A."/>
            <person name="Antonio M."/>
            <person name="Oren A."/>
            <person name="Chaudhuri R.R."/>
            <person name="La Ragione R."/>
            <person name="Hildebrand F."/>
            <person name="Pallen M.J."/>
        </authorList>
    </citation>
    <scope>NUCLEOTIDE SEQUENCE</scope>
    <source>
        <strain evidence="7">4376</strain>
    </source>
</reference>
<dbReference type="GO" id="GO:0140359">
    <property type="term" value="F:ABC-type transporter activity"/>
    <property type="evidence" value="ECO:0007669"/>
    <property type="project" value="InterPro"/>
</dbReference>
<evidence type="ECO:0000256" key="3">
    <source>
        <dbReference type="ARBA" id="ARBA00022989"/>
    </source>
</evidence>
<evidence type="ECO:0000256" key="5">
    <source>
        <dbReference type="SAM" id="Phobius"/>
    </source>
</evidence>
<feature type="transmembrane region" description="Helical" evidence="5">
    <location>
        <begin position="246"/>
        <end position="264"/>
    </location>
</feature>
<dbReference type="PANTHER" id="PTHR37305:SF1">
    <property type="entry name" value="MEMBRANE PROTEIN"/>
    <property type="match status" value="1"/>
</dbReference>
<dbReference type="Pfam" id="PF12698">
    <property type="entry name" value="ABC2_membrane_3"/>
    <property type="match status" value="1"/>
</dbReference>
<accession>A0A9D1RXY2</accession>
<feature type="transmembrane region" description="Helical" evidence="5">
    <location>
        <begin position="160"/>
        <end position="185"/>
    </location>
</feature>
<evidence type="ECO:0000313" key="8">
    <source>
        <dbReference type="Proteomes" id="UP000824189"/>
    </source>
</evidence>
<proteinExistence type="predicted"/>
<comment type="caution">
    <text evidence="7">The sequence shown here is derived from an EMBL/GenBank/DDBJ whole genome shotgun (WGS) entry which is preliminary data.</text>
</comment>
<dbReference type="EMBL" id="DXFZ01000057">
    <property type="protein sequence ID" value="HIW95777.1"/>
    <property type="molecule type" value="Genomic_DNA"/>
</dbReference>
<name>A0A9D1RXY2_9CORY</name>
<feature type="transmembrane region" description="Helical" evidence="5">
    <location>
        <begin position="70"/>
        <end position="94"/>
    </location>
</feature>
<dbReference type="InterPro" id="IPR013525">
    <property type="entry name" value="ABC2_TM"/>
</dbReference>
<feature type="transmembrane region" description="Helical" evidence="5">
    <location>
        <begin position="192"/>
        <end position="211"/>
    </location>
</feature>
<dbReference type="GO" id="GO:0016020">
    <property type="term" value="C:membrane"/>
    <property type="evidence" value="ECO:0007669"/>
    <property type="project" value="UniProtKB-SubCell"/>
</dbReference>
<keyword evidence="4 5" id="KW-0472">Membrane</keyword>
<dbReference type="AlphaFoldDB" id="A0A9D1RXY2"/>